<evidence type="ECO:0000256" key="6">
    <source>
        <dbReference type="ARBA" id="ARBA00022989"/>
    </source>
</evidence>
<reference evidence="11" key="1">
    <citation type="submission" date="2021-06" db="EMBL/GenBank/DDBJ databases">
        <authorList>
            <person name="Kallberg Y."/>
            <person name="Tangrot J."/>
            <person name="Rosling A."/>
        </authorList>
    </citation>
    <scope>NUCLEOTIDE SEQUENCE</scope>
    <source>
        <strain evidence="11">MA453B</strain>
    </source>
</reference>
<comment type="similarity">
    <text evidence="2 10">Belongs to the mitochondrial carrier (TC 2.A.29) family.</text>
</comment>
<evidence type="ECO:0000256" key="8">
    <source>
        <dbReference type="ARBA" id="ARBA00023136"/>
    </source>
</evidence>
<keyword evidence="4 9" id="KW-0812">Transmembrane</keyword>
<dbReference type="PANTHER" id="PTHR45624:SF57">
    <property type="entry name" value="MITOCHONDRIAL SUBSTRATE CARRIER FAMILY PROTEIN L"/>
    <property type="match status" value="1"/>
</dbReference>
<accession>A0A9N9PDU0</accession>
<dbReference type="InterPro" id="IPR023395">
    <property type="entry name" value="MCP_dom_sf"/>
</dbReference>
<dbReference type="GO" id="GO:0031966">
    <property type="term" value="C:mitochondrial membrane"/>
    <property type="evidence" value="ECO:0007669"/>
    <property type="project" value="UniProtKB-SubCell"/>
</dbReference>
<evidence type="ECO:0000256" key="4">
    <source>
        <dbReference type="ARBA" id="ARBA00022692"/>
    </source>
</evidence>
<keyword evidence="12" id="KW-1185">Reference proteome</keyword>
<dbReference type="PANTHER" id="PTHR45624">
    <property type="entry name" value="MITOCHONDRIAL BASIC AMINO ACIDS TRANSPORTER-RELATED"/>
    <property type="match status" value="1"/>
</dbReference>
<dbReference type="SUPFAM" id="SSF103506">
    <property type="entry name" value="Mitochondrial carrier"/>
    <property type="match status" value="1"/>
</dbReference>
<dbReference type="InterPro" id="IPR018108">
    <property type="entry name" value="MCP_transmembrane"/>
</dbReference>
<keyword evidence="6" id="KW-1133">Transmembrane helix</keyword>
<feature type="non-terminal residue" evidence="11">
    <location>
        <position position="1"/>
    </location>
</feature>
<feature type="repeat" description="Solcar" evidence="9">
    <location>
        <begin position="15"/>
        <end position="89"/>
    </location>
</feature>
<dbReference type="GO" id="GO:0000064">
    <property type="term" value="F:L-ornithine transmembrane transporter activity"/>
    <property type="evidence" value="ECO:0007669"/>
    <property type="project" value="TreeGrafter"/>
</dbReference>
<sequence>KLFSTMSVSSIEEKPNRLIGFMAGVASGVTKLLVGHPFDTIKVRMQTSEINIRFDGTIQCLRQTIRMEGFRALYKGATPPLVGWGILDS</sequence>
<evidence type="ECO:0000313" key="11">
    <source>
        <dbReference type="EMBL" id="CAG8815718.1"/>
    </source>
</evidence>
<keyword evidence="3 10" id="KW-0813">Transport</keyword>
<comment type="subcellular location">
    <subcellularLocation>
        <location evidence="1">Mitochondrion membrane</location>
        <topology evidence="1">Multi-pass membrane protein</topology>
    </subcellularLocation>
</comment>
<name>A0A9N9PDU0_9GLOM</name>
<keyword evidence="5" id="KW-0677">Repeat</keyword>
<comment type="caution">
    <text evidence="11">The sequence shown here is derived from an EMBL/GenBank/DDBJ whole genome shotgun (WGS) entry which is preliminary data.</text>
</comment>
<proteinExistence type="inferred from homology"/>
<dbReference type="GO" id="GO:1990575">
    <property type="term" value="P:mitochondrial L-ornithine transmembrane transport"/>
    <property type="evidence" value="ECO:0007669"/>
    <property type="project" value="TreeGrafter"/>
</dbReference>
<evidence type="ECO:0000256" key="9">
    <source>
        <dbReference type="PROSITE-ProRule" id="PRU00282"/>
    </source>
</evidence>
<keyword evidence="8 9" id="KW-0472">Membrane</keyword>
<dbReference type="EMBL" id="CAJVPY010052941">
    <property type="protein sequence ID" value="CAG8815718.1"/>
    <property type="molecule type" value="Genomic_DNA"/>
</dbReference>
<evidence type="ECO:0000256" key="5">
    <source>
        <dbReference type="ARBA" id="ARBA00022737"/>
    </source>
</evidence>
<keyword evidence="7" id="KW-0496">Mitochondrion</keyword>
<dbReference type="Gene3D" id="1.50.40.10">
    <property type="entry name" value="Mitochondrial carrier domain"/>
    <property type="match status" value="1"/>
</dbReference>
<evidence type="ECO:0000313" key="12">
    <source>
        <dbReference type="Proteomes" id="UP000789405"/>
    </source>
</evidence>
<dbReference type="Proteomes" id="UP000789405">
    <property type="component" value="Unassembled WGS sequence"/>
</dbReference>
<dbReference type="AlphaFoldDB" id="A0A9N9PDU0"/>
<dbReference type="PROSITE" id="PS50920">
    <property type="entry name" value="SOLCAR"/>
    <property type="match status" value="1"/>
</dbReference>
<evidence type="ECO:0000256" key="10">
    <source>
        <dbReference type="RuleBase" id="RU000488"/>
    </source>
</evidence>
<dbReference type="Pfam" id="PF00153">
    <property type="entry name" value="Mito_carr"/>
    <property type="match status" value="1"/>
</dbReference>
<evidence type="ECO:0000256" key="2">
    <source>
        <dbReference type="ARBA" id="ARBA00006375"/>
    </source>
</evidence>
<evidence type="ECO:0000256" key="7">
    <source>
        <dbReference type="ARBA" id="ARBA00023128"/>
    </source>
</evidence>
<feature type="non-terminal residue" evidence="11">
    <location>
        <position position="89"/>
    </location>
</feature>
<protein>
    <submittedName>
        <fullName evidence="11">18014_t:CDS:1</fullName>
    </submittedName>
</protein>
<dbReference type="InterPro" id="IPR050567">
    <property type="entry name" value="Mitochondrial_Carrier"/>
</dbReference>
<gene>
    <name evidence="11" type="ORF">DERYTH_LOCUS26156</name>
</gene>
<dbReference type="OrthoDB" id="193856at2759"/>
<evidence type="ECO:0000256" key="1">
    <source>
        <dbReference type="ARBA" id="ARBA00004225"/>
    </source>
</evidence>
<organism evidence="11 12">
    <name type="scientific">Dentiscutata erythropus</name>
    <dbReference type="NCBI Taxonomy" id="1348616"/>
    <lineage>
        <taxon>Eukaryota</taxon>
        <taxon>Fungi</taxon>
        <taxon>Fungi incertae sedis</taxon>
        <taxon>Mucoromycota</taxon>
        <taxon>Glomeromycotina</taxon>
        <taxon>Glomeromycetes</taxon>
        <taxon>Diversisporales</taxon>
        <taxon>Gigasporaceae</taxon>
        <taxon>Dentiscutata</taxon>
    </lineage>
</organism>
<evidence type="ECO:0000256" key="3">
    <source>
        <dbReference type="ARBA" id="ARBA00022448"/>
    </source>
</evidence>